<proteinExistence type="predicted"/>
<feature type="compositionally biased region" description="Basic and acidic residues" evidence="1">
    <location>
        <begin position="338"/>
        <end position="355"/>
    </location>
</feature>
<feature type="compositionally biased region" description="Basic and acidic residues" evidence="1">
    <location>
        <begin position="389"/>
        <end position="406"/>
    </location>
</feature>
<gene>
    <name evidence="2" type="ORF">MNBD_ALPHA07-1144</name>
</gene>
<feature type="region of interest" description="Disordered" evidence="1">
    <location>
        <begin position="389"/>
        <end position="418"/>
    </location>
</feature>
<organism evidence="2">
    <name type="scientific">hydrothermal vent metagenome</name>
    <dbReference type="NCBI Taxonomy" id="652676"/>
    <lineage>
        <taxon>unclassified sequences</taxon>
        <taxon>metagenomes</taxon>
        <taxon>ecological metagenomes</taxon>
    </lineage>
</organism>
<feature type="compositionally biased region" description="Acidic residues" evidence="1">
    <location>
        <begin position="265"/>
        <end position="274"/>
    </location>
</feature>
<feature type="compositionally biased region" description="Acidic residues" evidence="1">
    <location>
        <begin position="188"/>
        <end position="200"/>
    </location>
</feature>
<feature type="compositionally biased region" description="Basic and acidic residues" evidence="1">
    <location>
        <begin position="225"/>
        <end position="237"/>
    </location>
</feature>
<feature type="region of interest" description="Disordered" evidence="1">
    <location>
        <begin position="104"/>
        <end position="136"/>
    </location>
</feature>
<feature type="region of interest" description="Disordered" evidence="1">
    <location>
        <begin position="260"/>
        <end position="372"/>
    </location>
</feature>
<evidence type="ECO:0000256" key="1">
    <source>
        <dbReference type="SAM" id="MobiDB-lite"/>
    </source>
</evidence>
<accession>A0A3B0TDA5</accession>
<dbReference type="EMBL" id="UOEG01000285">
    <property type="protein sequence ID" value="VAW04936.1"/>
    <property type="molecule type" value="Genomic_DNA"/>
</dbReference>
<reference evidence="2" key="1">
    <citation type="submission" date="2018-06" db="EMBL/GenBank/DDBJ databases">
        <authorList>
            <person name="Zhirakovskaya E."/>
        </authorList>
    </citation>
    <scope>NUCLEOTIDE SEQUENCE</scope>
</reference>
<sequence length="418" mass="44893">MTITNKKVTLSYGAFSCSLQGFDDKFEILEPIANYFRDLLVDTPQRGKGKPQRGKGKPVPVADDLARIVGDVISHPVEGYKKQGVIVLRLANVDNAAGVIGGDVETADETPEQTDGALDPVDAEESLSEAAGGRGQTLEETLAAISDVLVTGNEAEKTQGPDIELMDEGNISGKDPIGGVKAAKDDPASEGDSSDGDMGDEGNIFKEDKPVGEDQIELETTGNETKADAPKLKEETPKPIVRPSRIARVIKMKRADFDAAIDGGVIEEDPDAPDEVATPEGAKSQAQELSPESEADLQRQLAETEEASEGPQEAIMPTKPQEAIKPTKPKVTKRRKGVDRLQSSERRSDLERIFEEADSQMGKSDKSDRRNALQHLRAAVAATRAEELAGHELDRNIDETPYRSDLAEAVDAPPGKHG</sequence>
<feature type="compositionally biased region" description="Basic and acidic residues" evidence="1">
    <location>
        <begin position="203"/>
        <end position="212"/>
    </location>
</feature>
<feature type="region of interest" description="Disordered" evidence="1">
    <location>
        <begin position="153"/>
        <end position="246"/>
    </location>
</feature>
<protein>
    <submittedName>
        <fullName evidence="2">Uncharacterized protein</fullName>
    </submittedName>
</protein>
<feature type="compositionally biased region" description="Basic residues" evidence="1">
    <location>
        <begin position="327"/>
        <end position="337"/>
    </location>
</feature>
<dbReference type="AlphaFoldDB" id="A0A3B0TDA5"/>
<name>A0A3B0TDA5_9ZZZZ</name>
<evidence type="ECO:0000313" key="2">
    <source>
        <dbReference type="EMBL" id="VAW04936.1"/>
    </source>
</evidence>